<dbReference type="OrthoDB" id="9978204at2759"/>
<feature type="coiled-coil region" evidence="1">
    <location>
        <begin position="61"/>
        <end position="124"/>
    </location>
</feature>
<proteinExistence type="predicted"/>
<organism evidence="3 4">
    <name type="scientific">Pichia californica</name>
    <dbReference type="NCBI Taxonomy" id="460514"/>
    <lineage>
        <taxon>Eukaryota</taxon>
        <taxon>Fungi</taxon>
        <taxon>Dikarya</taxon>
        <taxon>Ascomycota</taxon>
        <taxon>Saccharomycotina</taxon>
        <taxon>Pichiomycetes</taxon>
        <taxon>Pichiales</taxon>
        <taxon>Pichiaceae</taxon>
        <taxon>Pichia</taxon>
    </lineage>
</organism>
<reference evidence="3" key="1">
    <citation type="submission" date="2020-11" db="EMBL/GenBank/DDBJ databases">
        <title>Kefir isolates.</title>
        <authorList>
            <person name="Marcisauskas S."/>
            <person name="Kim Y."/>
            <person name="Blasche S."/>
        </authorList>
    </citation>
    <scope>NUCLEOTIDE SEQUENCE</scope>
    <source>
        <strain evidence="3">Olga-1</strain>
    </source>
</reference>
<name>A0A9P6WIR0_9ASCO</name>
<dbReference type="EMBL" id="PUHW01000245">
    <property type="protein sequence ID" value="KAG0687554.1"/>
    <property type="molecule type" value="Genomic_DNA"/>
</dbReference>
<comment type="caution">
    <text evidence="3">The sequence shown here is derived from an EMBL/GenBank/DDBJ whole genome shotgun (WGS) entry which is preliminary data.</text>
</comment>
<keyword evidence="4" id="KW-1185">Reference proteome</keyword>
<sequence length="180" mass="20996">MYNIKEIETIASKKTGISSMQIKDILKLLTDESLVNCEKCGISNIYWSFKYNSVMRLLNDFNNLNIKKEKILINLNSLNNELKLLKFERSKISKIEKNKLLLNINKLKNDKLILQNKFNNLISNSPDIINSKKNNLKILQNSIIILIDNIEILINFIFSLNPNGLSKHEIREYFKIPQDL</sequence>
<accession>A0A9P6WIR0</accession>
<protein>
    <submittedName>
        <fullName evidence="3">Meiotic nuclear division protein 1</fullName>
    </submittedName>
</protein>
<evidence type="ECO:0000256" key="1">
    <source>
        <dbReference type="SAM" id="Coils"/>
    </source>
</evidence>
<dbReference type="AlphaFoldDB" id="A0A9P6WIR0"/>
<evidence type="ECO:0000313" key="3">
    <source>
        <dbReference type="EMBL" id="KAG0687554.1"/>
    </source>
</evidence>
<keyword evidence="1" id="KW-0175">Coiled coil</keyword>
<evidence type="ECO:0000259" key="2">
    <source>
        <dbReference type="Pfam" id="PF03962"/>
    </source>
</evidence>
<dbReference type="InterPro" id="IPR040453">
    <property type="entry name" value="Mnd1_HTH"/>
</dbReference>
<dbReference type="Proteomes" id="UP000697127">
    <property type="component" value="Unassembled WGS sequence"/>
</dbReference>
<gene>
    <name evidence="3" type="primary">MND1</name>
    <name evidence="3" type="ORF">C6P40_002190</name>
</gene>
<dbReference type="Pfam" id="PF03962">
    <property type="entry name" value="Mnd1"/>
    <property type="match status" value="1"/>
</dbReference>
<evidence type="ECO:0000313" key="4">
    <source>
        <dbReference type="Proteomes" id="UP000697127"/>
    </source>
</evidence>
<feature type="domain" description="Mnd1 HTH" evidence="2">
    <location>
        <begin position="1"/>
        <end position="50"/>
    </location>
</feature>